<proteinExistence type="predicted"/>
<keyword evidence="2" id="KW-1185">Reference proteome</keyword>
<protein>
    <submittedName>
        <fullName evidence="1">Uncharacterized protein</fullName>
    </submittedName>
</protein>
<evidence type="ECO:0000313" key="2">
    <source>
        <dbReference type="Proteomes" id="UP001066276"/>
    </source>
</evidence>
<reference evidence="1" key="1">
    <citation type="journal article" date="2022" name="bioRxiv">
        <title>Sequencing and chromosome-scale assembly of the giantPleurodeles waltlgenome.</title>
        <authorList>
            <person name="Brown T."/>
            <person name="Elewa A."/>
            <person name="Iarovenko S."/>
            <person name="Subramanian E."/>
            <person name="Araus A.J."/>
            <person name="Petzold A."/>
            <person name="Susuki M."/>
            <person name="Suzuki K.-i.T."/>
            <person name="Hayashi T."/>
            <person name="Toyoda A."/>
            <person name="Oliveira C."/>
            <person name="Osipova E."/>
            <person name="Leigh N.D."/>
            <person name="Simon A."/>
            <person name="Yun M.H."/>
        </authorList>
    </citation>
    <scope>NUCLEOTIDE SEQUENCE</scope>
    <source>
        <strain evidence="1">20211129_DDA</strain>
        <tissue evidence="1">Liver</tissue>
    </source>
</reference>
<sequence>MADARVQEAFRLLREAGRLDLIQSGVGGPSRPTRRASSGVAAAVLACSESRGAARKHMGTLKETEKEKIKEKRQLKEASLSKELLLGSKLPLATASNAIAEDACCTPLDSLPFKANTVSQTLCSPPHTHMSISPLGRAIAISPMEGMMGQILEELQAIKLSHEEACKETKDQFSQLNAHLTLLSAGVVQTEQRVSDLADGKKEQ</sequence>
<gene>
    <name evidence="1" type="ORF">NDU88_008532</name>
</gene>
<dbReference type="EMBL" id="JANPWB010000011">
    <property type="protein sequence ID" value="KAJ1130176.1"/>
    <property type="molecule type" value="Genomic_DNA"/>
</dbReference>
<name>A0AAV7PPE7_PLEWA</name>
<dbReference type="Proteomes" id="UP001066276">
    <property type="component" value="Chromosome 7"/>
</dbReference>
<dbReference type="AlphaFoldDB" id="A0AAV7PPE7"/>
<accession>A0AAV7PPE7</accession>
<organism evidence="1 2">
    <name type="scientific">Pleurodeles waltl</name>
    <name type="common">Iberian ribbed newt</name>
    <dbReference type="NCBI Taxonomy" id="8319"/>
    <lineage>
        <taxon>Eukaryota</taxon>
        <taxon>Metazoa</taxon>
        <taxon>Chordata</taxon>
        <taxon>Craniata</taxon>
        <taxon>Vertebrata</taxon>
        <taxon>Euteleostomi</taxon>
        <taxon>Amphibia</taxon>
        <taxon>Batrachia</taxon>
        <taxon>Caudata</taxon>
        <taxon>Salamandroidea</taxon>
        <taxon>Salamandridae</taxon>
        <taxon>Pleurodelinae</taxon>
        <taxon>Pleurodeles</taxon>
    </lineage>
</organism>
<evidence type="ECO:0000313" key="1">
    <source>
        <dbReference type="EMBL" id="KAJ1130176.1"/>
    </source>
</evidence>
<comment type="caution">
    <text evidence="1">The sequence shown here is derived from an EMBL/GenBank/DDBJ whole genome shotgun (WGS) entry which is preliminary data.</text>
</comment>